<evidence type="ECO:0000256" key="8">
    <source>
        <dbReference type="ARBA" id="ARBA00023015"/>
    </source>
</evidence>
<keyword evidence="10" id="KW-0539">Nucleus</keyword>
<evidence type="ECO:0000256" key="2">
    <source>
        <dbReference type="ARBA" id="ARBA00013184"/>
    </source>
</evidence>
<accession>A0A388M7N1</accession>
<evidence type="ECO:0000256" key="7">
    <source>
        <dbReference type="ARBA" id="ARBA00022853"/>
    </source>
</evidence>
<feature type="region of interest" description="Disordered" evidence="12">
    <location>
        <begin position="305"/>
        <end position="326"/>
    </location>
</feature>
<dbReference type="GO" id="GO:0003713">
    <property type="term" value="F:transcription coactivator activity"/>
    <property type="evidence" value="ECO:0007669"/>
    <property type="project" value="TreeGrafter"/>
</dbReference>
<dbReference type="SUPFAM" id="SSF57933">
    <property type="entry name" value="TAZ domain"/>
    <property type="match status" value="1"/>
</dbReference>
<name>A0A388M7N1_CHABU</name>
<dbReference type="PANTHER" id="PTHR13808">
    <property type="entry name" value="CBP/P300-RELATED"/>
    <property type="match status" value="1"/>
</dbReference>
<feature type="compositionally biased region" description="Basic and acidic residues" evidence="12">
    <location>
        <begin position="15"/>
        <end position="30"/>
    </location>
</feature>
<proteinExistence type="predicted"/>
<dbReference type="GO" id="GO:0005667">
    <property type="term" value="C:transcription regulator complex"/>
    <property type="evidence" value="ECO:0007669"/>
    <property type="project" value="TreeGrafter"/>
</dbReference>
<feature type="region of interest" description="Disordered" evidence="12">
    <location>
        <begin position="258"/>
        <end position="286"/>
    </location>
</feature>
<dbReference type="PROSITE" id="PS50134">
    <property type="entry name" value="ZF_TAZ"/>
    <property type="match status" value="1"/>
</dbReference>
<comment type="caution">
    <text evidence="14">The sequence shown here is derived from an EMBL/GenBank/DDBJ whole genome shotgun (WGS) entry which is preliminary data.</text>
</comment>
<evidence type="ECO:0000256" key="10">
    <source>
        <dbReference type="ARBA" id="ARBA00023242"/>
    </source>
</evidence>
<keyword evidence="4" id="KW-0479">Metal-binding</keyword>
<dbReference type="STRING" id="69332.A0A388M7N1"/>
<comment type="subcellular location">
    <subcellularLocation>
        <location evidence="1">Nucleus</location>
    </subcellularLocation>
</comment>
<dbReference type="InterPro" id="IPR035898">
    <property type="entry name" value="TAZ_dom_sf"/>
</dbReference>
<evidence type="ECO:0000256" key="5">
    <source>
        <dbReference type="ARBA" id="ARBA00022771"/>
    </source>
</evidence>
<feature type="region of interest" description="Disordered" evidence="12">
    <location>
        <begin position="75"/>
        <end position="120"/>
    </location>
</feature>
<evidence type="ECO:0000256" key="6">
    <source>
        <dbReference type="ARBA" id="ARBA00022833"/>
    </source>
</evidence>
<keyword evidence="15" id="KW-1185">Reference proteome</keyword>
<dbReference type="Proteomes" id="UP000265515">
    <property type="component" value="Unassembled WGS sequence"/>
</dbReference>
<dbReference type="Gene3D" id="1.20.1020.10">
    <property type="entry name" value="TAZ domain"/>
    <property type="match status" value="1"/>
</dbReference>
<evidence type="ECO:0000256" key="9">
    <source>
        <dbReference type="ARBA" id="ARBA00023163"/>
    </source>
</evidence>
<dbReference type="GO" id="GO:0000123">
    <property type="term" value="C:histone acetyltransferase complex"/>
    <property type="evidence" value="ECO:0007669"/>
    <property type="project" value="TreeGrafter"/>
</dbReference>
<sequence length="540" mass="57474">MSWGVVFANAGIGEDNSHTDDDRLVDKEGAARSTDALTESSNAPLPLGEEQGDFHPSNTLEAVCTHDSCCVQENEGRETADGDLAAAAGRGGGGGGKEKDLRSPRTISCTPPDNNGADSMQNCDHDSDALGTNEDRGGCEADVWERGVAGLKGVEMSLRNPQTVLEREMCSKDHGYPQSTSGLQEERQPTGQVCVSGTGSLTNAVGVPEKCDQSICTVPPQTTCASSFETFKQPRATDPDDFDEMYLTSLPSLCATSMSEKRRRTLGSGRKTMATSLPGKAAGSQWDMREGGLHDLMVEKRVGGIPTVKQQGDSDDDSVSSQPPPAMTDMVMAGRESIPRCHGNSDPSLAAAANQQTSRARITTTQGLLGARNNNNSCDGGHGGSTLGISRLQRWLLLLTHSSICSRGNPACAGQVTCRRARQLCNHINGCRKSKAECDFPLCAGLTALLLHHRMCQSPRCQVCGPVREQYTALQCGAFTHTCEQVVACELTSSSSAPANRSGQRDNFKVPKPNPTMFLTSQGFHGQGLFNADLSQMDKL</sequence>
<evidence type="ECO:0000313" key="14">
    <source>
        <dbReference type="EMBL" id="GBG90493.1"/>
    </source>
</evidence>
<keyword evidence="6" id="KW-0862">Zinc</keyword>
<dbReference type="AlphaFoldDB" id="A0A388M7N1"/>
<comment type="catalytic activity">
    <reaction evidence="11">
        <text>L-lysyl-[protein] + acetyl-CoA = N(6)-acetyl-L-lysyl-[protein] + CoA + H(+)</text>
        <dbReference type="Rhea" id="RHEA:45948"/>
        <dbReference type="Rhea" id="RHEA-COMP:9752"/>
        <dbReference type="Rhea" id="RHEA-COMP:10731"/>
        <dbReference type="ChEBI" id="CHEBI:15378"/>
        <dbReference type="ChEBI" id="CHEBI:29969"/>
        <dbReference type="ChEBI" id="CHEBI:57287"/>
        <dbReference type="ChEBI" id="CHEBI:57288"/>
        <dbReference type="ChEBI" id="CHEBI:61930"/>
        <dbReference type="EC" id="2.3.1.48"/>
    </reaction>
</comment>
<organism evidence="14 15">
    <name type="scientific">Chara braunii</name>
    <name type="common">Braun's stonewort</name>
    <dbReference type="NCBI Taxonomy" id="69332"/>
    <lineage>
        <taxon>Eukaryota</taxon>
        <taxon>Viridiplantae</taxon>
        <taxon>Streptophyta</taxon>
        <taxon>Charophyceae</taxon>
        <taxon>Charales</taxon>
        <taxon>Characeae</taxon>
        <taxon>Chara</taxon>
    </lineage>
</organism>
<keyword evidence="3" id="KW-0808">Transferase</keyword>
<dbReference type="GO" id="GO:0045944">
    <property type="term" value="P:positive regulation of transcription by RNA polymerase II"/>
    <property type="evidence" value="ECO:0007669"/>
    <property type="project" value="TreeGrafter"/>
</dbReference>
<dbReference type="InterPro" id="IPR000197">
    <property type="entry name" value="Znf_TAZ"/>
</dbReference>
<evidence type="ECO:0000256" key="11">
    <source>
        <dbReference type="ARBA" id="ARBA00048017"/>
    </source>
</evidence>
<dbReference type="InterPro" id="IPR013178">
    <property type="entry name" value="Histone_AcTrfase_Rtt109/CBP"/>
</dbReference>
<keyword evidence="9" id="KW-0804">Transcription</keyword>
<evidence type="ECO:0000256" key="3">
    <source>
        <dbReference type="ARBA" id="ARBA00022679"/>
    </source>
</evidence>
<evidence type="ECO:0000259" key="13">
    <source>
        <dbReference type="PROSITE" id="PS50134"/>
    </source>
</evidence>
<reference evidence="14 15" key="1">
    <citation type="journal article" date="2018" name="Cell">
        <title>The Chara Genome: Secondary Complexity and Implications for Plant Terrestrialization.</title>
        <authorList>
            <person name="Nishiyama T."/>
            <person name="Sakayama H."/>
            <person name="Vries J.D."/>
            <person name="Buschmann H."/>
            <person name="Saint-Marcoux D."/>
            <person name="Ullrich K.K."/>
            <person name="Haas F.B."/>
            <person name="Vanderstraeten L."/>
            <person name="Becker D."/>
            <person name="Lang D."/>
            <person name="Vosolsobe S."/>
            <person name="Rombauts S."/>
            <person name="Wilhelmsson P.K.I."/>
            <person name="Janitza P."/>
            <person name="Kern R."/>
            <person name="Heyl A."/>
            <person name="Rumpler F."/>
            <person name="Villalobos L.I.A.C."/>
            <person name="Clay J.M."/>
            <person name="Skokan R."/>
            <person name="Toyoda A."/>
            <person name="Suzuki Y."/>
            <person name="Kagoshima H."/>
            <person name="Schijlen E."/>
            <person name="Tajeshwar N."/>
            <person name="Catarino B."/>
            <person name="Hetherington A.J."/>
            <person name="Saltykova A."/>
            <person name="Bonnot C."/>
            <person name="Breuninger H."/>
            <person name="Symeonidi A."/>
            <person name="Radhakrishnan G.V."/>
            <person name="Van Nieuwerburgh F."/>
            <person name="Deforce D."/>
            <person name="Chang C."/>
            <person name="Karol K.G."/>
            <person name="Hedrich R."/>
            <person name="Ulvskov P."/>
            <person name="Glockner G."/>
            <person name="Delwiche C.F."/>
            <person name="Petrasek J."/>
            <person name="Van de Peer Y."/>
            <person name="Friml J."/>
            <person name="Beilby M."/>
            <person name="Dolan L."/>
            <person name="Kohara Y."/>
            <person name="Sugano S."/>
            <person name="Fujiyama A."/>
            <person name="Delaux P.-M."/>
            <person name="Quint M."/>
            <person name="TheiBen G."/>
            <person name="Hagemann M."/>
            <person name="Harholt J."/>
            <person name="Dunand C."/>
            <person name="Zachgo S."/>
            <person name="Langdale J."/>
            <person name="Maumus F."/>
            <person name="Straeten D.V.D."/>
            <person name="Gould S.B."/>
            <person name="Rensing S.A."/>
        </authorList>
    </citation>
    <scope>NUCLEOTIDE SEQUENCE [LARGE SCALE GENOMIC DNA]</scope>
    <source>
        <strain evidence="14 15">S276</strain>
    </source>
</reference>
<dbReference type="SMART" id="SM00551">
    <property type="entry name" value="ZnF_TAZ"/>
    <property type="match status" value="1"/>
</dbReference>
<dbReference type="GO" id="GO:0004402">
    <property type="term" value="F:histone acetyltransferase activity"/>
    <property type="evidence" value="ECO:0007669"/>
    <property type="project" value="InterPro"/>
</dbReference>
<keyword evidence="8" id="KW-0805">Transcription regulation</keyword>
<dbReference type="GO" id="GO:0005634">
    <property type="term" value="C:nucleus"/>
    <property type="evidence" value="ECO:0007669"/>
    <property type="project" value="UniProtKB-SubCell"/>
</dbReference>
<dbReference type="GO" id="GO:0031490">
    <property type="term" value="F:chromatin DNA binding"/>
    <property type="evidence" value="ECO:0007669"/>
    <property type="project" value="TreeGrafter"/>
</dbReference>
<evidence type="ECO:0000256" key="1">
    <source>
        <dbReference type="ARBA" id="ARBA00004123"/>
    </source>
</evidence>
<feature type="region of interest" description="Disordered" evidence="12">
    <location>
        <begin position="1"/>
        <end position="56"/>
    </location>
</feature>
<evidence type="ECO:0000256" key="12">
    <source>
        <dbReference type="SAM" id="MobiDB-lite"/>
    </source>
</evidence>
<dbReference type="PANTHER" id="PTHR13808:SF1">
    <property type="entry name" value="HISTONE ACETYLTRANSFERASE"/>
    <property type="match status" value="1"/>
</dbReference>
<keyword evidence="5" id="KW-0863">Zinc-finger</keyword>
<feature type="compositionally biased region" description="Polar residues" evidence="12">
    <location>
        <begin position="105"/>
        <end position="120"/>
    </location>
</feature>
<dbReference type="Gramene" id="GBG90493">
    <property type="protein sequence ID" value="GBG90493"/>
    <property type="gene ID" value="CBR_g50840"/>
</dbReference>
<dbReference type="EMBL" id="BFEA01000815">
    <property type="protein sequence ID" value="GBG90493.1"/>
    <property type="molecule type" value="Genomic_DNA"/>
</dbReference>
<dbReference type="GO" id="GO:0008270">
    <property type="term" value="F:zinc ion binding"/>
    <property type="evidence" value="ECO:0007669"/>
    <property type="project" value="UniProtKB-KW"/>
</dbReference>
<protein>
    <recommendedName>
        <fullName evidence="2">histone acetyltransferase</fullName>
        <ecNumber evidence="2">2.3.1.48</ecNumber>
    </recommendedName>
</protein>
<keyword evidence="7" id="KW-0156">Chromatin regulator</keyword>
<dbReference type="Pfam" id="PF02135">
    <property type="entry name" value="zf-TAZ"/>
    <property type="match status" value="1"/>
</dbReference>
<dbReference type="EC" id="2.3.1.48" evidence="2"/>
<gene>
    <name evidence="14" type="ORF">CBR_g50840</name>
</gene>
<feature type="domain" description="TAZ-type" evidence="13">
    <location>
        <begin position="385"/>
        <end position="467"/>
    </location>
</feature>
<evidence type="ECO:0000313" key="15">
    <source>
        <dbReference type="Proteomes" id="UP000265515"/>
    </source>
</evidence>
<evidence type="ECO:0000256" key="4">
    <source>
        <dbReference type="ARBA" id="ARBA00022723"/>
    </source>
</evidence>